<dbReference type="eggNOG" id="COG0747">
    <property type="taxonomic scope" value="Bacteria"/>
</dbReference>
<dbReference type="STRING" id="483218.BACPEC_03069"/>
<keyword evidence="6" id="KW-1185">Reference proteome</keyword>
<dbReference type="Proteomes" id="UP000003136">
    <property type="component" value="Unassembled WGS sequence"/>
</dbReference>
<feature type="domain" description="Solute-binding protein family 5" evidence="4">
    <location>
        <begin position="128"/>
        <end position="487"/>
    </location>
</feature>
<evidence type="ECO:0000256" key="2">
    <source>
        <dbReference type="ARBA" id="ARBA00005695"/>
    </source>
</evidence>
<gene>
    <name evidence="5" type="ORF">BACPEC_03069</name>
</gene>
<dbReference type="InterPro" id="IPR000914">
    <property type="entry name" value="SBP_5_dom"/>
</dbReference>
<dbReference type="CDD" id="cd08502">
    <property type="entry name" value="PBP2_NikA_DppA_OppA_like_16"/>
    <property type="match status" value="1"/>
</dbReference>
<dbReference type="GO" id="GO:0015833">
    <property type="term" value="P:peptide transport"/>
    <property type="evidence" value="ECO:0007669"/>
    <property type="project" value="TreeGrafter"/>
</dbReference>
<dbReference type="AlphaFoldDB" id="B7AWG9"/>
<comment type="subcellular location">
    <subcellularLocation>
        <location evidence="1">Cell membrane</location>
        <topology evidence="1">Lipid-anchor</topology>
    </subcellularLocation>
</comment>
<protein>
    <recommendedName>
        <fullName evidence="4">Solute-binding protein family 5 domain-containing protein</fullName>
    </recommendedName>
</protein>
<dbReference type="InterPro" id="IPR030678">
    <property type="entry name" value="Peptide/Ni-bd"/>
</dbReference>
<comment type="similarity">
    <text evidence="2">Belongs to the bacterial solute-binding protein 5 family.</text>
</comment>
<dbReference type="InterPro" id="IPR039424">
    <property type="entry name" value="SBP_5"/>
</dbReference>
<keyword evidence="3" id="KW-0732">Signal</keyword>
<dbReference type="PANTHER" id="PTHR30290:SF38">
    <property type="entry name" value="D,D-DIPEPTIDE-BINDING PERIPLASMIC PROTEIN DDPA-RELATED"/>
    <property type="match status" value="1"/>
</dbReference>
<dbReference type="GO" id="GO:1904680">
    <property type="term" value="F:peptide transmembrane transporter activity"/>
    <property type="evidence" value="ECO:0007669"/>
    <property type="project" value="TreeGrafter"/>
</dbReference>
<reference evidence="5 6" key="1">
    <citation type="submission" date="2008-11" db="EMBL/GenBank/DDBJ databases">
        <title>Draft genome sequence of Bacteroides pectinophilus (ATCC 43243).</title>
        <authorList>
            <person name="Sudarsanam P."/>
            <person name="Ley R."/>
            <person name="Guruge J."/>
            <person name="Turnbaugh P.J."/>
            <person name="Mahowald M."/>
            <person name="Liep D."/>
            <person name="Gordon J."/>
        </authorList>
    </citation>
    <scope>NUCLEOTIDE SEQUENCE [LARGE SCALE GENOMIC DNA]</scope>
    <source>
        <strain evidence="5 6">ATCC 43243</strain>
    </source>
</reference>
<proteinExistence type="inferred from homology"/>
<dbReference type="GO" id="GO:0043190">
    <property type="term" value="C:ATP-binding cassette (ABC) transporter complex"/>
    <property type="evidence" value="ECO:0007669"/>
    <property type="project" value="InterPro"/>
</dbReference>
<name>B7AWG9_9FIRM</name>
<evidence type="ECO:0000256" key="1">
    <source>
        <dbReference type="ARBA" id="ARBA00004193"/>
    </source>
</evidence>
<dbReference type="GO" id="GO:0042597">
    <property type="term" value="C:periplasmic space"/>
    <property type="evidence" value="ECO:0007669"/>
    <property type="project" value="UniProtKB-ARBA"/>
</dbReference>
<accession>B7AWG9</accession>
<evidence type="ECO:0000313" key="5">
    <source>
        <dbReference type="EMBL" id="EEC56560.1"/>
    </source>
</evidence>
<organism evidence="5 6">
    <name type="scientific">[Bacteroides] pectinophilus ATCC 43243</name>
    <dbReference type="NCBI Taxonomy" id="483218"/>
    <lineage>
        <taxon>Bacteria</taxon>
        <taxon>Bacillati</taxon>
        <taxon>Bacillota</taxon>
        <taxon>Clostridia</taxon>
        <taxon>Eubacteriales</taxon>
    </lineage>
</organism>
<dbReference type="PROSITE" id="PS01040">
    <property type="entry name" value="SBP_BACTERIAL_5"/>
    <property type="match status" value="1"/>
</dbReference>
<dbReference type="Gene3D" id="3.40.190.10">
    <property type="entry name" value="Periplasmic binding protein-like II"/>
    <property type="match status" value="1"/>
</dbReference>
<evidence type="ECO:0000313" key="6">
    <source>
        <dbReference type="Proteomes" id="UP000003136"/>
    </source>
</evidence>
<dbReference type="InterPro" id="IPR023765">
    <property type="entry name" value="SBP_5_CS"/>
</dbReference>
<comment type="caution">
    <text evidence="5">The sequence shown here is derived from an EMBL/GenBank/DDBJ whole genome shotgun (WGS) entry which is preliminary data.</text>
</comment>
<dbReference type="Gene3D" id="3.90.76.10">
    <property type="entry name" value="Dipeptide-binding Protein, Domain 1"/>
    <property type="match status" value="1"/>
</dbReference>
<dbReference type="HOGENOM" id="CLU_017028_7_1_9"/>
<sequence length="574" mass="63819">MSLFVILSQKKEENSSPHVGVRIFAPQKKEENSSPHVGVRIFCSAKKGGIVMKKRLISLLMVLTLMVSLVGCAEESTSNEGKSVKQDVTVAWDIEPPMLDPTLTTSTAARDINKYIYEGVVEMDANFEPQPQLAEKIEHNDDNTEWTFYLRKGVKFHDGTEMKAEDVAASLNRWSGINGSAKLIIKNGEKFEVKDDYTVTIKLDTPCLLFLYYLANPSQFAGITKKSIVEAADSSSGYKSIIGTGAMKFVEWKQNEYIKLEKFADYSAPSAKLSGFAGDKTVNFNTLTFYMVNDASTRVAGALADQYDFVNKISYDSMNQFDGVTNCSLTQGQYMIGGLIFEKKEGCGSYSEDPNFRRAVSYALDINEIAKAQVPNSDYVTIDSDYMGPFQTAWDTNAGDAYYNKHDLAKAKEYLAQSKYDGGTVKMVTNTEYPDMYNGTLVVQKQLEAIGIKVEVEVMDWATQLTRINQPETLDMFVSNFGVSPIPNTLLFLTPGRTGFTHNAAISSIFDQMGAAKDMTTAQSLWKEAQKAAWEEAEFIPLGHQYTVVSKSSRVENYTGFMGLTLWGCTVYEP</sequence>
<dbReference type="Gene3D" id="3.10.105.10">
    <property type="entry name" value="Dipeptide-binding Protein, Domain 3"/>
    <property type="match status" value="1"/>
</dbReference>
<dbReference type="SUPFAM" id="SSF53850">
    <property type="entry name" value="Periplasmic binding protein-like II"/>
    <property type="match status" value="1"/>
</dbReference>
<dbReference type="EMBL" id="ABVQ01000037">
    <property type="protein sequence ID" value="EEC56560.1"/>
    <property type="molecule type" value="Genomic_DNA"/>
</dbReference>
<dbReference type="Pfam" id="PF00496">
    <property type="entry name" value="SBP_bac_5"/>
    <property type="match status" value="1"/>
</dbReference>
<evidence type="ECO:0000256" key="3">
    <source>
        <dbReference type="ARBA" id="ARBA00022729"/>
    </source>
</evidence>
<evidence type="ECO:0000259" key="4">
    <source>
        <dbReference type="Pfam" id="PF00496"/>
    </source>
</evidence>
<reference evidence="5 6" key="2">
    <citation type="submission" date="2008-11" db="EMBL/GenBank/DDBJ databases">
        <authorList>
            <person name="Fulton L."/>
            <person name="Clifton S."/>
            <person name="Fulton B."/>
            <person name="Xu J."/>
            <person name="Minx P."/>
            <person name="Pepin K.H."/>
            <person name="Johnson M."/>
            <person name="Bhonagiri V."/>
            <person name="Nash W.E."/>
            <person name="Mardis E.R."/>
            <person name="Wilson R.K."/>
        </authorList>
    </citation>
    <scope>NUCLEOTIDE SEQUENCE [LARGE SCALE GENOMIC DNA]</scope>
    <source>
        <strain evidence="5 6">ATCC 43243</strain>
    </source>
</reference>
<dbReference type="PANTHER" id="PTHR30290">
    <property type="entry name" value="PERIPLASMIC BINDING COMPONENT OF ABC TRANSPORTER"/>
    <property type="match status" value="1"/>
</dbReference>
<dbReference type="PIRSF" id="PIRSF002741">
    <property type="entry name" value="MppA"/>
    <property type="match status" value="1"/>
</dbReference>